<feature type="domain" description="Carbohydrate kinase PfkB" evidence="7">
    <location>
        <begin position="16"/>
        <end position="298"/>
    </location>
</feature>
<dbReference type="SUPFAM" id="SSF53613">
    <property type="entry name" value="Ribokinase-like"/>
    <property type="match status" value="1"/>
</dbReference>
<evidence type="ECO:0000313" key="8">
    <source>
        <dbReference type="EMBL" id="AXX98940.1"/>
    </source>
</evidence>
<evidence type="ECO:0000256" key="2">
    <source>
        <dbReference type="ARBA" id="ARBA00022679"/>
    </source>
</evidence>
<dbReference type="InterPro" id="IPR017583">
    <property type="entry name" value="Tagatose/fructose_Pkinase"/>
</dbReference>
<evidence type="ECO:0000256" key="3">
    <source>
        <dbReference type="ARBA" id="ARBA00022741"/>
    </source>
</evidence>
<dbReference type="GO" id="GO:0003872">
    <property type="term" value="F:6-phosphofructokinase activity"/>
    <property type="evidence" value="ECO:0007669"/>
    <property type="project" value="TreeGrafter"/>
</dbReference>
<dbReference type="OrthoDB" id="9801219at2"/>
<evidence type="ECO:0000256" key="4">
    <source>
        <dbReference type="ARBA" id="ARBA00022777"/>
    </source>
</evidence>
<evidence type="ECO:0000256" key="6">
    <source>
        <dbReference type="PIRNR" id="PIRNR000535"/>
    </source>
</evidence>
<keyword evidence="4 8" id="KW-0418">Kinase</keyword>
<dbReference type="Gene3D" id="3.40.1190.20">
    <property type="match status" value="1"/>
</dbReference>
<keyword evidence="3" id="KW-0547">Nucleotide-binding</keyword>
<protein>
    <recommendedName>
        <fullName evidence="6">Phosphofructokinase</fullName>
    </recommendedName>
</protein>
<dbReference type="RefSeq" id="WP_118943594.1">
    <property type="nucleotide sequence ID" value="NZ_CP032125.1"/>
</dbReference>
<reference evidence="8 9" key="1">
    <citation type="submission" date="2018-09" db="EMBL/GenBank/DDBJ databases">
        <title>Profundibacter amoris BAR1 gen. nov., sp. nov., a new member of the Roseobacter clade isolated at Lokis Castle Vent Field on the Arctic Mid-Oceanic Ridge.</title>
        <authorList>
            <person name="Le Moine Bauer S."/>
            <person name="Sjoeberg A.G."/>
            <person name="L'Haridon S."/>
            <person name="Stokke R."/>
            <person name="Roalkvam I."/>
            <person name="Steen I.H."/>
            <person name="Dahle H."/>
        </authorList>
    </citation>
    <scope>NUCLEOTIDE SEQUENCE [LARGE SCALE GENOMIC DNA]</scope>
    <source>
        <strain evidence="8 9">BAR1</strain>
    </source>
</reference>
<dbReference type="CDD" id="cd01164">
    <property type="entry name" value="FruK_PfkB_like"/>
    <property type="match status" value="1"/>
</dbReference>
<dbReference type="InterPro" id="IPR029056">
    <property type="entry name" value="Ribokinase-like"/>
</dbReference>
<organism evidence="8 9">
    <name type="scientific">Profundibacter amoris</name>
    <dbReference type="NCBI Taxonomy" id="2171755"/>
    <lineage>
        <taxon>Bacteria</taxon>
        <taxon>Pseudomonadati</taxon>
        <taxon>Pseudomonadota</taxon>
        <taxon>Alphaproteobacteria</taxon>
        <taxon>Rhodobacterales</taxon>
        <taxon>Paracoccaceae</taxon>
        <taxon>Profundibacter</taxon>
    </lineage>
</organism>
<proteinExistence type="inferred from homology"/>
<gene>
    <name evidence="8" type="ORF">BAR1_13995</name>
</gene>
<dbReference type="InterPro" id="IPR011611">
    <property type="entry name" value="PfkB_dom"/>
</dbReference>
<keyword evidence="9" id="KW-1185">Reference proteome</keyword>
<dbReference type="InterPro" id="IPR002173">
    <property type="entry name" value="Carboh/pur_kinase_PfkB_CS"/>
</dbReference>
<dbReference type="GO" id="GO:0005524">
    <property type="term" value="F:ATP binding"/>
    <property type="evidence" value="ECO:0007669"/>
    <property type="project" value="UniProtKB-KW"/>
</dbReference>
<dbReference type="EMBL" id="CP032125">
    <property type="protein sequence ID" value="AXX98940.1"/>
    <property type="molecule type" value="Genomic_DNA"/>
</dbReference>
<dbReference type="PIRSF" id="PIRSF000535">
    <property type="entry name" value="1PFK/6PFK/LacC"/>
    <property type="match status" value="1"/>
</dbReference>
<comment type="similarity">
    <text evidence="1 6">Belongs to the carbohydrate kinase PfkB family.</text>
</comment>
<dbReference type="Pfam" id="PF00294">
    <property type="entry name" value="PfkB"/>
    <property type="match status" value="1"/>
</dbReference>
<name>A0A347UJB2_9RHOB</name>
<evidence type="ECO:0000256" key="1">
    <source>
        <dbReference type="ARBA" id="ARBA00010688"/>
    </source>
</evidence>
<dbReference type="NCBIfam" id="TIGR03168">
    <property type="entry name" value="1-PFK"/>
    <property type="match status" value="1"/>
</dbReference>
<evidence type="ECO:0000313" key="9">
    <source>
        <dbReference type="Proteomes" id="UP000261704"/>
    </source>
</evidence>
<dbReference type="PANTHER" id="PTHR46566">
    <property type="entry name" value="1-PHOSPHOFRUCTOKINASE-RELATED"/>
    <property type="match status" value="1"/>
</dbReference>
<dbReference type="PANTHER" id="PTHR46566:SF2">
    <property type="entry name" value="ATP-DEPENDENT 6-PHOSPHOFRUCTOKINASE ISOZYME 2"/>
    <property type="match status" value="1"/>
</dbReference>
<keyword evidence="2 6" id="KW-0808">Transferase</keyword>
<dbReference type="GO" id="GO:0005829">
    <property type="term" value="C:cytosol"/>
    <property type="evidence" value="ECO:0007669"/>
    <property type="project" value="TreeGrafter"/>
</dbReference>
<dbReference type="PROSITE" id="PS00583">
    <property type="entry name" value="PFKB_KINASES_1"/>
    <property type="match status" value="1"/>
</dbReference>
<dbReference type="Proteomes" id="UP000261704">
    <property type="component" value="Chromosome"/>
</dbReference>
<sequence length="316" mass="33081">MSDILTITLNPTVDFSTSAKRVRPDRKTRCEAAMRDPGGGGVNVARAIHILGGDACAFAAVGGHMGQILLSLLGREGVQVHPFDIPGETRQSMAVTERRTGQQYRFVMPGPIWDAALVKSVLAEIHKTVPKDGYVVLSGSNPPGVPDDFPALLERQIYGTGARLVVDTSGRALRQMVTGPANPPYLLRMDKAEAEELAGEALETIVALAQFATHLVKRGVAQVIVMALGSKGSVLATGNERWHAAAADVPVRSKVGAGDSFVGALVLALSRGEAPPQALQKGAAAASAAVMTDATRLCPRAEANALVAQCPLAQLE</sequence>
<keyword evidence="5" id="KW-0067">ATP-binding</keyword>
<evidence type="ECO:0000256" key="5">
    <source>
        <dbReference type="ARBA" id="ARBA00022840"/>
    </source>
</evidence>
<dbReference type="KEGG" id="pamo:BAR1_13995"/>
<accession>A0A347UJB2</accession>
<evidence type="ECO:0000259" key="7">
    <source>
        <dbReference type="Pfam" id="PF00294"/>
    </source>
</evidence>
<dbReference type="AlphaFoldDB" id="A0A347UJB2"/>